<dbReference type="SUPFAM" id="SSF53850">
    <property type="entry name" value="Periplasmic binding protein-like II"/>
    <property type="match status" value="1"/>
</dbReference>
<dbReference type="AlphaFoldDB" id="A0A220MN75"/>
<dbReference type="GO" id="GO:0015833">
    <property type="term" value="P:peptide transport"/>
    <property type="evidence" value="ECO:0007669"/>
    <property type="project" value="TreeGrafter"/>
</dbReference>
<dbReference type="CDD" id="cd08514">
    <property type="entry name" value="PBP2_AppA_like"/>
    <property type="match status" value="1"/>
</dbReference>
<dbReference type="InterPro" id="IPR039424">
    <property type="entry name" value="SBP_5"/>
</dbReference>
<feature type="domain" description="Solute-binding protein family 5" evidence="6">
    <location>
        <begin position="113"/>
        <end position="480"/>
    </location>
</feature>
<feature type="region of interest" description="Disordered" evidence="4">
    <location>
        <begin position="30"/>
        <end position="66"/>
    </location>
</feature>
<dbReference type="PROSITE" id="PS51257">
    <property type="entry name" value="PROKAR_LIPOPROTEIN"/>
    <property type="match status" value="1"/>
</dbReference>
<dbReference type="PIRSF" id="PIRSF002741">
    <property type="entry name" value="MppA"/>
    <property type="match status" value="1"/>
</dbReference>
<feature type="chain" id="PRO_5038704719" evidence="5">
    <location>
        <begin position="31"/>
        <end position="581"/>
    </location>
</feature>
<sequence length="581" mass="64546">MKKGKGWLKPLALLSLTGALLVGCSSGNNASPGTATPAPTKKPVEQVAPQATSTDDEKPVDGGTFTHSTTSDIVTINPIFGNDTASGDVMEYTQAYLYNRNPSFDLAVYPWSLAAELPKVSEDGLTYTIKMKNNAKWSDGTPITAEDLMYTINAIKTPETGSPEITKYDKVKEMKKLDDYTLEIKLTQLHAPFAFGLMQQLAPAHVLKDVPFKELQAHSYGKDPAKTPTSGPFKWSEWKQKEYHVLDANPDYWGEKKPHIQKVVYKIYADQNTQVQALMKGDVDLVDSIPVTQLEAVKAKGNINISTEPGPSYEYFAFNFDKKNFPNNYGLFEGQKTRQAIAHAINRQGIIDNILKGTGKIMDAPFLPGTWADPGDAAVHYEYSAEKAKQLLKEDGWVAGTDGILAKDGNRFSFEFIFNSGNSRREQAAVVIQQNLKEVGIEAKPKALDFSALVDQYATPGKFQVLLLGWQLSDPDPDGISTFGKKAFPPGNNAGWYDNPKLDALWEKAVSTVKQEERAAIYKEVGKEISTNLPYVFMYQYGTPRGMTSRVKYKDEFKPVSMIPYGETFGFLNWWIDDTKK</sequence>
<evidence type="ECO:0000313" key="7">
    <source>
        <dbReference type="EMBL" id="ASJ55970.1"/>
    </source>
</evidence>
<name>A0A220MN75_9BACL</name>
<dbReference type="Pfam" id="PF00496">
    <property type="entry name" value="SBP_bac_5"/>
    <property type="match status" value="1"/>
</dbReference>
<evidence type="ECO:0000256" key="2">
    <source>
        <dbReference type="ARBA" id="ARBA00022448"/>
    </source>
</evidence>
<gene>
    <name evidence="7" type="ORF">BP422_21935</name>
</gene>
<evidence type="ECO:0000256" key="3">
    <source>
        <dbReference type="ARBA" id="ARBA00022729"/>
    </source>
</evidence>
<dbReference type="InterPro" id="IPR030678">
    <property type="entry name" value="Peptide/Ni-bd"/>
</dbReference>
<dbReference type="Proteomes" id="UP000197781">
    <property type="component" value="Chromosome"/>
</dbReference>
<dbReference type="InterPro" id="IPR000914">
    <property type="entry name" value="SBP_5_dom"/>
</dbReference>
<evidence type="ECO:0000256" key="5">
    <source>
        <dbReference type="SAM" id="SignalP"/>
    </source>
</evidence>
<reference evidence="7 8" key="1">
    <citation type="submission" date="2016-11" db="EMBL/GenBank/DDBJ databases">
        <authorList>
            <person name="Jaros S."/>
            <person name="Januszkiewicz K."/>
            <person name="Wedrychowicz H."/>
        </authorList>
    </citation>
    <scope>NUCLEOTIDE SEQUENCE [LARGE SCALE GENOMIC DNA]</scope>
    <source>
        <strain evidence="7 8">NF2</strain>
    </source>
</reference>
<dbReference type="PANTHER" id="PTHR30290:SF9">
    <property type="entry name" value="OLIGOPEPTIDE-BINDING PROTEIN APPA"/>
    <property type="match status" value="1"/>
</dbReference>
<evidence type="ECO:0000256" key="4">
    <source>
        <dbReference type="SAM" id="MobiDB-lite"/>
    </source>
</evidence>
<dbReference type="Gene3D" id="3.90.76.10">
    <property type="entry name" value="Dipeptide-binding Protein, Domain 1"/>
    <property type="match status" value="1"/>
</dbReference>
<dbReference type="KEGG" id="bfm:BP422_21935"/>
<accession>A0A220MN75</accession>
<comment type="similarity">
    <text evidence="1">Belongs to the bacterial solute-binding protein 5 family.</text>
</comment>
<dbReference type="Gene3D" id="3.10.105.10">
    <property type="entry name" value="Dipeptide-binding Protein, Domain 3"/>
    <property type="match status" value="1"/>
</dbReference>
<dbReference type="GO" id="GO:0042597">
    <property type="term" value="C:periplasmic space"/>
    <property type="evidence" value="ECO:0007669"/>
    <property type="project" value="UniProtKB-ARBA"/>
</dbReference>
<dbReference type="PANTHER" id="PTHR30290">
    <property type="entry name" value="PERIPLASMIC BINDING COMPONENT OF ABC TRANSPORTER"/>
    <property type="match status" value="1"/>
</dbReference>
<dbReference type="EMBL" id="CP018145">
    <property type="protein sequence ID" value="ASJ55970.1"/>
    <property type="molecule type" value="Genomic_DNA"/>
</dbReference>
<keyword evidence="3 5" id="KW-0732">Signal</keyword>
<evidence type="ECO:0000259" key="6">
    <source>
        <dbReference type="Pfam" id="PF00496"/>
    </source>
</evidence>
<dbReference type="GO" id="GO:1904680">
    <property type="term" value="F:peptide transmembrane transporter activity"/>
    <property type="evidence" value="ECO:0007669"/>
    <property type="project" value="TreeGrafter"/>
</dbReference>
<dbReference type="RefSeq" id="WP_088909588.1">
    <property type="nucleotide sequence ID" value="NZ_CP018145.1"/>
</dbReference>
<evidence type="ECO:0000313" key="8">
    <source>
        <dbReference type="Proteomes" id="UP000197781"/>
    </source>
</evidence>
<proteinExistence type="inferred from homology"/>
<organism evidence="7 8">
    <name type="scientific">Brevibacillus formosus</name>
    <dbReference type="NCBI Taxonomy" id="54913"/>
    <lineage>
        <taxon>Bacteria</taxon>
        <taxon>Bacillati</taxon>
        <taxon>Bacillota</taxon>
        <taxon>Bacilli</taxon>
        <taxon>Bacillales</taxon>
        <taxon>Paenibacillaceae</taxon>
        <taxon>Brevibacillus</taxon>
    </lineage>
</organism>
<dbReference type="Gene3D" id="3.40.190.10">
    <property type="entry name" value="Periplasmic binding protein-like II"/>
    <property type="match status" value="1"/>
</dbReference>
<protein>
    <submittedName>
        <fullName evidence="7">Peptide ABC transporter substrate-binding protein</fullName>
    </submittedName>
</protein>
<keyword evidence="2" id="KW-0813">Transport</keyword>
<dbReference type="GO" id="GO:0043190">
    <property type="term" value="C:ATP-binding cassette (ABC) transporter complex"/>
    <property type="evidence" value="ECO:0007669"/>
    <property type="project" value="InterPro"/>
</dbReference>
<feature type="signal peptide" evidence="5">
    <location>
        <begin position="1"/>
        <end position="30"/>
    </location>
</feature>
<evidence type="ECO:0000256" key="1">
    <source>
        <dbReference type="ARBA" id="ARBA00005695"/>
    </source>
</evidence>